<evidence type="ECO:0000313" key="3">
    <source>
        <dbReference type="Proteomes" id="UP001201812"/>
    </source>
</evidence>
<accession>A0AAD4N1V6</accession>
<sequence length="123" mass="13979">MLFLGAVHFQYFVLPLLFLIFDTLESRPAETVYSFTAKNKNGNSVIRMGGAAKFQREIAENGDHLALEPNRFRRFDGFPVNVDPVLSKRSDAEFEDPRFFSTAFGKRSAGSFPSQFVRSFETI</sequence>
<comment type="caution">
    <text evidence="2">The sequence shown here is derived from an EMBL/GenBank/DDBJ whole genome shotgun (WGS) entry which is preliminary data.</text>
</comment>
<keyword evidence="3" id="KW-1185">Reference proteome</keyword>
<gene>
    <name evidence="2" type="ORF">DdX_09678</name>
</gene>
<evidence type="ECO:0000256" key="1">
    <source>
        <dbReference type="SAM" id="SignalP"/>
    </source>
</evidence>
<dbReference type="Proteomes" id="UP001201812">
    <property type="component" value="Unassembled WGS sequence"/>
</dbReference>
<reference evidence="2" key="1">
    <citation type="submission" date="2022-01" db="EMBL/GenBank/DDBJ databases">
        <title>Genome Sequence Resource for Two Populations of Ditylenchus destructor, the Migratory Endoparasitic Phytonematode.</title>
        <authorList>
            <person name="Zhang H."/>
            <person name="Lin R."/>
            <person name="Xie B."/>
        </authorList>
    </citation>
    <scope>NUCLEOTIDE SEQUENCE</scope>
    <source>
        <strain evidence="2">BazhouSP</strain>
    </source>
</reference>
<dbReference type="AlphaFoldDB" id="A0AAD4N1V6"/>
<keyword evidence="1" id="KW-0732">Signal</keyword>
<protein>
    <submittedName>
        <fullName evidence="2">Uncharacterized protein</fullName>
    </submittedName>
</protein>
<feature type="signal peptide" evidence="1">
    <location>
        <begin position="1"/>
        <end position="26"/>
    </location>
</feature>
<feature type="chain" id="PRO_5042141329" evidence="1">
    <location>
        <begin position="27"/>
        <end position="123"/>
    </location>
</feature>
<proteinExistence type="predicted"/>
<dbReference type="EMBL" id="JAKKPZ010000019">
    <property type="protein sequence ID" value="KAI1712136.1"/>
    <property type="molecule type" value="Genomic_DNA"/>
</dbReference>
<organism evidence="2 3">
    <name type="scientific">Ditylenchus destructor</name>
    <dbReference type="NCBI Taxonomy" id="166010"/>
    <lineage>
        <taxon>Eukaryota</taxon>
        <taxon>Metazoa</taxon>
        <taxon>Ecdysozoa</taxon>
        <taxon>Nematoda</taxon>
        <taxon>Chromadorea</taxon>
        <taxon>Rhabditida</taxon>
        <taxon>Tylenchina</taxon>
        <taxon>Tylenchomorpha</taxon>
        <taxon>Sphaerularioidea</taxon>
        <taxon>Anguinidae</taxon>
        <taxon>Anguininae</taxon>
        <taxon>Ditylenchus</taxon>
    </lineage>
</organism>
<name>A0AAD4N1V6_9BILA</name>
<evidence type="ECO:0000313" key="2">
    <source>
        <dbReference type="EMBL" id="KAI1712136.1"/>
    </source>
</evidence>